<dbReference type="Pfam" id="PF09128">
    <property type="entry name" value="RGS-like"/>
    <property type="match status" value="1"/>
</dbReference>
<evidence type="ECO:0000256" key="6">
    <source>
        <dbReference type="ARBA" id="ARBA00022658"/>
    </source>
</evidence>
<organism evidence="15 16">
    <name type="scientific">Anas zonorhyncha</name>
    <name type="common">Eastern spot-billed duck</name>
    <dbReference type="NCBI Taxonomy" id="75864"/>
    <lineage>
        <taxon>Eukaryota</taxon>
        <taxon>Metazoa</taxon>
        <taxon>Chordata</taxon>
        <taxon>Craniata</taxon>
        <taxon>Vertebrata</taxon>
        <taxon>Euteleostomi</taxon>
        <taxon>Archelosauria</taxon>
        <taxon>Archosauria</taxon>
        <taxon>Dinosauria</taxon>
        <taxon>Saurischia</taxon>
        <taxon>Theropoda</taxon>
        <taxon>Coelurosauria</taxon>
        <taxon>Aves</taxon>
        <taxon>Neognathae</taxon>
        <taxon>Galloanserae</taxon>
        <taxon>Anseriformes</taxon>
        <taxon>Anatidae</taxon>
        <taxon>Anatinae</taxon>
        <taxon>Anas</taxon>
    </lineage>
</organism>
<keyword evidence="6" id="KW-0344">Guanine-nucleotide releasing factor</keyword>
<evidence type="ECO:0000256" key="10">
    <source>
        <dbReference type="ARBA" id="ARBA00057618"/>
    </source>
</evidence>
<keyword evidence="9" id="KW-0472">Membrane</keyword>
<dbReference type="SMART" id="SM00325">
    <property type="entry name" value="RhoGEF"/>
    <property type="match status" value="1"/>
</dbReference>
<dbReference type="Ensembl" id="ENSAZOT00000001853.1">
    <property type="protein sequence ID" value="ENSAZOP00000001729.1"/>
    <property type="gene ID" value="ENSAZOG00000001012.1"/>
</dbReference>
<dbReference type="PROSITE" id="PS00741">
    <property type="entry name" value="DH_1"/>
    <property type="match status" value="1"/>
</dbReference>
<comment type="subcellular location">
    <subcellularLocation>
        <location evidence="2">Cytoplasm</location>
    </subcellularLocation>
    <subcellularLocation>
        <location evidence="1">Membrane</location>
    </subcellularLocation>
</comment>
<dbReference type="GO" id="GO:0001664">
    <property type="term" value="F:G protein-coupled receptor binding"/>
    <property type="evidence" value="ECO:0007669"/>
    <property type="project" value="InterPro"/>
</dbReference>
<dbReference type="InterPro" id="IPR000219">
    <property type="entry name" value="DH_dom"/>
</dbReference>
<dbReference type="SMART" id="SM00233">
    <property type="entry name" value="PH"/>
    <property type="match status" value="1"/>
</dbReference>
<dbReference type="InterPro" id="IPR011993">
    <property type="entry name" value="PH-like_dom_sf"/>
</dbReference>
<dbReference type="InterPro" id="IPR035899">
    <property type="entry name" value="DBL_dom_sf"/>
</dbReference>
<dbReference type="CDD" id="cd08753">
    <property type="entry name" value="RGS_PDZRhoGEF"/>
    <property type="match status" value="1"/>
</dbReference>
<keyword evidence="5" id="KW-0597">Phosphoprotein</keyword>
<dbReference type="SUPFAM" id="SSF48065">
    <property type="entry name" value="DBL homology domain (DH-domain)"/>
    <property type="match status" value="1"/>
</dbReference>
<keyword evidence="4" id="KW-0963">Cytoplasm</keyword>
<dbReference type="GO" id="GO:0016020">
    <property type="term" value="C:membrane"/>
    <property type="evidence" value="ECO:0007669"/>
    <property type="project" value="UniProtKB-SubCell"/>
</dbReference>
<evidence type="ECO:0000259" key="13">
    <source>
        <dbReference type="PROSITE" id="PS50003"/>
    </source>
</evidence>
<evidence type="ECO:0000256" key="8">
    <source>
        <dbReference type="ARBA" id="ARBA00023054"/>
    </source>
</evidence>
<keyword evidence="8" id="KW-0175">Coiled coil</keyword>
<keyword evidence="16" id="KW-1185">Reference proteome</keyword>
<feature type="compositionally biased region" description="Polar residues" evidence="12">
    <location>
        <begin position="605"/>
        <end position="616"/>
    </location>
</feature>
<evidence type="ECO:0000259" key="14">
    <source>
        <dbReference type="PROSITE" id="PS50010"/>
    </source>
</evidence>
<dbReference type="Pfam" id="PF00621">
    <property type="entry name" value="RhoGEF"/>
    <property type="match status" value="1"/>
</dbReference>
<dbReference type="GO" id="GO:0007266">
    <property type="term" value="P:Rho protein signal transduction"/>
    <property type="evidence" value="ECO:0007669"/>
    <property type="project" value="InterPro"/>
</dbReference>
<dbReference type="InterPro" id="IPR037803">
    <property type="entry name" value="PRG_PH"/>
</dbReference>
<dbReference type="Gene3D" id="2.30.29.30">
    <property type="entry name" value="Pleckstrin-homology domain (PH domain)/Phosphotyrosine-binding domain (PTB)"/>
    <property type="match status" value="1"/>
</dbReference>
<dbReference type="Pfam" id="PF17838">
    <property type="entry name" value="PH_16"/>
    <property type="match status" value="1"/>
</dbReference>
<dbReference type="InterPro" id="IPR037889">
    <property type="entry name" value="PDZRhoGEF_RGS"/>
</dbReference>
<feature type="compositionally biased region" description="Pro residues" evidence="12">
    <location>
        <begin position="139"/>
        <end position="153"/>
    </location>
</feature>
<dbReference type="InterPro" id="IPR016137">
    <property type="entry name" value="RGS"/>
</dbReference>
<evidence type="ECO:0000256" key="12">
    <source>
        <dbReference type="SAM" id="MobiDB-lite"/>
    </source>
</evidence>
<dbReference type="InterPro" id="IPR036034">
    <property type="entry name" value="PDZ_sf"/>
</dbReference>
<evidence type="ECO:0000313" key="15">
    <source>
        <dbReference type="Ensembl" id="ENSAZOP00000001729.1"/>
    </source>
</evidence>
<dbReference type="SUPFAM" id="SSF50729">
    <property type="entry name" value="PH domain-like"/>
    <property type="match status" value="1"/>
</dbReference>
<dbReference type="Gene3D" id="1.20.900.10">
    <property type="entry name" value="Dbl homology (DH) domain"/>
    <property type="match status" value="1"/>
</dbReference>
<dbReference type="Proteomes" id="UP000694549">
    <property type="component" value="Unplaced"/>
</dbReference>
<dbReference type="InterPro" id="IPR044926">
    <property type="entry name" value="RGS_subdomain_2"/>
</dbReference>
<comment type="function">
    <text evidence="10">May play a role in the regulation of RhoA GTPase by guanine nucleotide-binding alpha-12 (GNA12) and alpha-13 (GNA13). Acts as guanine nucleotide exchange factor (GEF) for RhoA GTPase and may act as GTPase-activating protein (GAP) for GNA12 and GNA13. Involved in neurotrophin-induced neurite outgrowth.</text>
</comment>
<dbReference type="PANTHER" id="PTHR45872">
    <property type="entry name" value="RHO GUANINE NUCLEOTIDE EXCHANGE FACTOR 2, ISOFORM D"/>
    <property type="match status" value="1"/>
</dbReference>
<proteinExistence type="predicted"/>
<dbReference type="FunFam" id="1.20.900.10:FF:000006">
    <property type="entry name" value="Rho guanine nucleotide exchange factor (GEF) 11"/>
    <property type="match status" value="1"/>
</dbReference>
<dbReference type="GO" id="GO:0005085">
    <property type="term" value="F:guanyl-nucleotide exchange factor activity"/>
    <property type="evidence" value="ECO:0007669"/>
    <property type="project" value="UniProtKB-KW"/>
</dbReference>
<keyword evidence="7" id="KW-0832">Ubl conjugation</keyword>
<evidence type="ECO:0000256" key="1">
    <source>
        <dbReference type="ARBA" id="ARBA00004370"/>
    </source>
</evidence>
<feature type="domain" description="PH" evidence="13">
    <location>
        <begin position="989"/>
        <end position="1102"/>
    </location>
</feature>
<evidence type="ECO:0000256" key="3">
    <source>
        <dbReference type="ARBA" id="ARBA00022468"/>
    </source>
</evidence>
<reference evidence="15" key="1">
    <citation type="submission" date="2025-08" db="UniProtKB">
        <authorList>
            <consortium name="Ensembl"/>
        </authorList>
    </citation>
    <scope>IDENTIFICATION</scope>
</reference>
<evidence type="ECO:0000256" key="9">
    <source>
        <dbReference type="ARBA" id="ARBA00023136"/>
    </source>
</evidence>
<dbReference type="PANTHER" id="PTHR45872:SF1">
    <property type="entry name" value="RHO GUANINE NUCLEOTIDE EXCHANGE FACTOR 11"/>
    <property type="match status" value="1"/>
</dbReference>
<dbReference type="FunFam" id="1.10.167.10:FF:000010">
    <property type="entry name" value="Rho guanine nucleotide exchange factor (GEF) 11"/>
    <property type="match status" value="1"/>
</dbReference>
<feature type="region of interest" description="Disordered" evidence="12">
    <location>
        <begin position="224"/>
        <end position="259"/>
    </location>
</feature>
<feature type="region of interest" description="Disordered" evidence="12">
    <location>
        <begin position="21"/>
        <end position="45"/>
    </location>
</feature>
<dbReference type="GO" id="GO:0007186">
    <property type="term" value="P:G protein-coupled receptor signaling pathway"/>
    <property type="evidence" value="ECO:0007669"/>
    <property type="project" value="InterPro"/>
</dbReference>
<accession>A0A8B9TZS0</accession>
<feature type="region of interest" description="Disordered" evidence="12">
    <location>
        <begin position="1208"/>
        <end position="1314"/>
    </location>
</feature>
<feature type="region of interest" description="Disordered" evidence="12">
    <location>
        <begin position="538"/>
        <end position="559"/>
    </location>
</feature>
<dbReference type="InterPro" id="IPR001331">
    <property type="entry name" value="GDS_CDC24_CS"/>
</dbReference>
<dbReference type="SMART" id="SM00315">
    <property type="entry name" value="RGS"/>
    <property type="match status" value="1"/>
</dbReference>
<reference evidence="15" key="2">
    <citation type="submission" date="2025-09" db="UniProtKB">
        <authorList>
            <consortium name="Ensembl"/>
        </authorList>
    </citation>
    <scope>IDENTIFICATION</scope>
</reference>
<name>A0A8B9TZS0_9AVES</name>
<dbReference type="CDD" id="cd13391">
    <property type="entry name" value="PH_PRG"/>
    <property type="match status" value="1"/>
</dbReference>
<dbReference type="PROSITE" id="PS50010">
    <property type="entry name" value="DH_2"/>
    <property type="match status" value="1"/>
</dbReference>
<dbReference type="InterPro" id="IPR041020">
    <property type="entry name" value="PH_16"/>
</dbReference>
<evidence type="ECO:0000256" key="4">
    <source>
        <dbReference type="ARBA" id="ARBA00022490"/>
    </source>
</evidence>
<keyword evidence="3" id="KW-0343">GTPase activation</keyword>
<feature type="compositionally biased region" description="Pro residues" evidence="12">
    <location>
        <begin position="1293"/>
        <end position="1302"/>
    </location>
</feature>
<sequence>MGLLHPPDPSLFVFRLSSLSSLGDSSSERRSPGHRRQPSDSSETTGLVQRCVIIQKDQHGFGFTVSGDRIVLVQSVRPGEVPPEKGGDFGVRLPRDSAKLRSAGAYVALTLLGSPPPSVGLSNSQQDVSTPGAPRLAPACPPPPPPPPLPPPQRITGPKPLQDPEVQKHATQILRNMLRQEEAELQRFYEAYSRNPATVVEEQIEGARRRVSQLQLKILQETGGSVVASSPFPGRLSLDSQDGDSGLESGTERFPSVSEMSLNRNSVLSDHGLDSPRTSPVITSRLYQHHRRQGSDTPFAPTTEQGSERTGRPLIIGPEEDYDPGYFNNECDSLFQDLAKLKSRPAHLGVFLRYIFSQADPSPLLFYLCADVCQQAAAKDSRGLGKEIWNIFLERNAPLRVKVSEQLLAEIETRLRNGDDVRAALFEAQEMVMPEIQEQIQDYRTKRTMGLGSLYGENDLLDLDGDPQKERQVAEKQLAQLGDILSKYEEDRSSPMAFALSTYMNHTGIRSREPRVASASEKAQALPDKDKWLPFFPKAKKSSSAKKEKDAMEDKKRNPILKYIGKPKISSQSTFHVPLSPVEVKPGNVRNIIQHFENNQHYESQEPGTQRLSTGSFPEDLLEADGSRAEVKLGRSESLKGREEMKKSRKAENVPRSRSDVDMDAAAEATRLHQSASSSASSLSTRSLENPTPPYTPKMGRRSIESPSLGFGVDPFLPHLLEDEQGQLSDLEPELDSQNWQHTVGREVLASLPQKEIDRQEVINELFATEGSHLRILRVLDLLFYQRMRKESLLSREELALLFPNLPDVIEIHNSLSESMKKLREEGPIIKEIGDLMLSRFDGLAKEEIQQVTADFCSYQSIALELIKTKQRKETRFQIFMQEAESNPQCRRLQLKDLIISEMQRLTKYPLLLENILKHTEAGTSEHDKLCRARDQCRDILKYVNEAVKQAENRHRLEGYQKRLDATSLERTSNPLAAEFKSLDLTSRRMIHEGPLTWRISKDKTVDLHVLLLEDLLVLLQKQDEKLVLKCHSKTALGSSDNKQSFSPVLKLNSVLIRSVATDKRALFIICTSELGPQIYELVALTSSEKNTWMEVLEEAVQSSTRNATFPPKRRTPEPTRATPSRRKGRKSPRGGPEPSRSPPRSQPRGWRRRPWRTVSTHGEELGGALREQVLDPAPKKCLFSPKILIPVENLRLLLLRRLLPGRDAEPEDDLTPTPSVSGGGHGWDSVLSSQDSASQELLAEPPAPPQEPKSRASWGGDTSETGPAPEEPGGYKVVRKGRGLPPGCRHPGTPPLSPVPAPGCDLGARSLLA</sequence>
<feature type="compositionally biased region" description="Low complexity" evidence="12">
    <location>
        <begin position="675"/>
        <end position="688"/>
    </location>
</feature>
<evidence type="ECO:0000256" key="2">
    <source>
        <dbReference type="ARBA" id="ARBA00004496"/>
    </source>
</evidence>
<dbReference type="GO" id="GO:0005096">
    <property type="term" value="F:GTPase activator activity"/>
    <property type="evidence" value="ECO:0007669"/>
    <property type="project" value="UniProtKB-KW"/>
</dbReference>
<feature type="domain" description="DH" evidence="14">
    <location>
        <begin position="758"/>
        <end position="947"/>
    </location>
</feature>
<evidence type="ECO:0000256" key="11">
    <source>
        <dbReference type="ARBA" id="ARBA00074303"/>
    </source>
</evidence>
<dbReference type="FunFam" id="2.30.29.30:FF:000072">
    <property type="entry name" value="Rho guanine nucleotide exchange factor 1"/>
    <property type="match status" value="1"/>
</dbReference>
<dbReference type="InterPro" id="IPR015212">
    <property type="entry name" value="RGS-like_dom"/>
</dbReference>
<feature type="region of interest" description="Disordered" evidence="12">
    <location>
        <begin position="287"/>
        <end position="318"/>
    </location>
</feature>
<dbReference type="GO" id="GO:0005737">
    <property type="term" value="C:cytoplasm"/>
    <property type="evidence" value="ECO:0007669"/>
    <property type="project" value="UniProtKB-SubCell"/>
</dbReference>
<feature type="region of interest" description="Disordered" evidence="12">
    <location>
        <begin position="598"/>
        <end position="704"/>
    </location>
</feature>
<feature type="compositionally biased region" description="Basic and acidic residues" evidence="12">
    <location>
        <begin position="625"/>
        <end position="661"/>
    </location>
</feature>
<dbReference type="CDD" id="cd00160">
    <property type="entry name" value="RhoGEF"/>
    <property type="match status" value="1"/>
</dbReference>
<dbReference type="Gene3D" id="1.10.167.10">
    <property type="entry name" value="Regulator of G-protein Signalling 4, domain 2"/>
    <property type="match status" value="1"/>
</dbReference>
<dbReference type="PROSITE" id="PS50003">
    <property type="entry name" value="PH_DOMAIN"/>
    <property type="match status" value="1"/>
</dbReference>
<protein>
    <recommendedName>
        <fullName evidence="11">Rho guanine nucleotide exchange factor 11</fullName>
    </recommendedName>
</protein>
<feature type="compositionally biased region" description="Basic residues" evidence="12">
    <location>
        <begin position="1124"/>
        <end position="1133"/>
    </location>
</feature>
<dbReference type="InterPro" id="IPR036305">
    <property type="entry name" value="RGS_sf"/>
</dbReference>
<dbReference type="Gene3D" id="2.30.42.10">
    <property type="match status" value="1"/>
</dbReference>
<evidence type="ECO:0000313" key="16">
    <source>
        <dbReference type="Proteomes" id="UP000694549"/>
    </source>
</evidence>
<evidence type="ECO:0000256" key="7">
    <source>
        <dbReference type="ARBA" id="ARBA00022843"/>
    </source>
</evidence>
<feature type="compositionally biased region" description="Basic and acidic residues" evidence="12">
    <location>
        <begin position="545"/>
        <end position="557"/>
    </location>
</feature>
<feature type="compositionally biased region" description="Polar residues" evidence="12">
    <location>
        <begin position="120"/>
        <end position="129"/>
    </location>
</feature>
<feature type="region of interest" description="Disordered" evidence="12">
    <location>
        <begin position="117"/>
        <end position="167"/>
    </location>
</feature>
<dbReference type="InterPro" id="IPR001849">
    <property type="entry name" value="PH_domain"/>
</dbReference>
<feature type="region of interest" description="Disordered" evidence="12">
    <location>
        <begin position="1101"/>
        <end position="1164"/>
    </location>
</feature>
<evidence type="ECO:0000256" key="5">
    <source>
        <dbReference type="ARBA" id="ARBA00022553"/>
    </source>
</evidence>
<dbReference type="SUPFAM" id="SSF48097">
    <property type="entry name" value="Regulator of G-protein signaling, RGS"/>
    <property type="match status" value="1"/>
</dbReference>